<dbReference type="PANTHER" id="PTHR24148:SF64">
    <property type="entry name" value="HETEROKARYON INCOMPATIBILITY DOMAIN-CONTAINING PROTEIN"/>
    <property type="match status" value="1"/>
</dbReference>
<dbReference type="Pfam" id="PF06985">
    <property type="entry name" value="HET"/>
    <property type="match status" value="1"/>
</dbReference>
<dbReference type="InterPro" id="IPR052895">
    <property type="entry name" value="HetReg/Transcr_Mod"/>
</dbReference>
<proteinExistence type="predicted"/>
<sequence>MSFTYWENIKSDKLRLLRSSESNTLGLCFELVTIPRNRAPPYTAVSYTWGTGSRSETIYLNGRSFKIRTDLWNCLYYLGYSTPIGSSPIWVDAICINQNDDDERSAQVRSMGQTYSEAAFVSVWLGLPHEHGTLSLIRGSFLNHGGFCWSGHILELASRPYWTRFWVVQEFLLNENVRLYCGGSHIELSDFEFLLDEATGTSPLAYSSLLSTGKTYDPDGQDFDSIPALALVETRRKSLYFRQSSSSSSSSSLQDLLEHHRRSRCGDQRDRVFSLLALVPSEEQEILRKFFPDYSLSIDQVLIITLAHLIQQARRKDLTRVSLVSYDIFTGLGVDPSLTSRARLLEKARKVGDLRNENDNIEFLAELGIKD</sequence>
<dbReference type="AlphaFoldDB" id="A0A2H3R6S2"/>
<evidence type="ECO:0000313" key="2">
    <source>
        <dbReference type="EMBL" id="VTT83974.1"/>
    </source>
</evidence>
<reference evidence="2" key="1">
    <citation type="submission" date="2019-05" db="EMBL/GenBank/DDBJ databases">
        <authorList>
            <person name="Piombo E."/>
        </authorList>
    </citation>
    <scope>NUCLEOTIDE SEQUENCE</scope>
    <source>
        <strain evidence="2">C2S</strain>
    </source>
</reference>
<feature type="domain" description="Heterokaryon incompatibility" evidence="1">
    <location>
        <begin position="42"/>
        <end position="133"/>
    </location>
</feature>
<comment type="caution">
    <text evidence="2">The sequence shown here is derived from an EMBL/GenBank/DDBJ whole genome shotgun (WGS) entry which is preliminary data.</text>
</comment>
<dbReference type="EMBL" id="CABFJX010000422">
    <property type="protein sequence ID" value="VTT83974.1"/>
    <property type="molecule type" value="Genomic_DNA"/>
</dbReference>
<evidence type="ECO:0000259" key="1">
    <source>
        <dbReference type="Pfam" id="PF06985"/>
    </source>
</evidence>
<evidence type="ECO:0000313" key="3">
    <source>
        <dbReference type="Proteomes" id="UP000760494"/>
    </source>
</evidence>
<dbReference type="Proteomes" id="UP000760494">
    <property type="component" value="Unassembled WGS sequence"/>
</dbReference>
<organism evidence="2 3">
    <name type="scientific">Fusarium fujikuroi</name>
    <name type="common">Bakanae and foot rot disease fungus</name>
    <name type="synonym">Gibberella fujikuroi</name>
    <dbReference type="NCBI Taxonomy" id="5127"/>
    <lineage>
        <taxon>Eukaryota</taxon>
        <taxon>Fungi</taxon>
        <taxon>Dikarya</taxon>
        <taxon>Ascomycota</taxon>
        <taxon>Pezizomycotina</taxon>
        <taxon>Sordariomycetes</taxon>
        <taxon>Hypocreomycetidae</taxon>
        <taxon>Hypocreales</taxon>
        <taxon>Nectriaceae</taxon>
        <taxon>Fusarium</taxon>
        <taxon>Fusarium fujikuroi species complex</taxon>
    </lineage>
</organism>
<protein>
    <recommendedName>
        <fullName evidence="1">Heterokaryon incompatibility domain-containing protein</fullName>
    </recommendedName>
</protein>
<accession>A0A2H3R6S2</accession>
<gene>
    <name evidence="2" type="ORF">C2S_12936</name>
</gene>
<name>A0A2H3R6S2_FUSFU</name>
<dbReference type="InterPro" id="IPR010730">
    <property type="entry name" value="HET"/>
</dbReference>
<dbReference type="PANTHER" id="PTHR24148">
    <property type="entry name" value="ANKYRIN REPEAT DOMAIN-CONTAINING PROTEIN 39 HOMOLOG-RELATED"/>
    <property type="match status" value="1"/>
</dbReference>